<dbReference type="GO" id="GO:0000160">
    <property type="term" value="P:phosphorelay signal transduction system"/>
    <property type="evidence" value="ECO:0007669"/>
    <property type="project" value="InterPro"/>
</dbReference>
<dbReference type="InterPro" id="IPR052048">
    <property type="entry name" value="ST_Response_Regulator"/>
</dbReference>
<dbReference type="RefSeq" id="WP_115375788.1">
    <property type="nucleotide sequence ID" value="NZ_QASA01000002.1"/>
</dbReference>
<sequence length="133" mass="14946">MPKITCALLVDDDTTANFLNKRLFQKLDVAEKLLVALNGLEALQLLQANCPGPECPQLILLDINMPVMDGFEFLKAYEQLELAQRQSVVIIMLTTSLNPNDVEKVERAQITGLLNKPLTEAALRRILDEHFED</sequence>
<dbReference type="Proteomes" id="UP000253919">
    <property type="component" value="Unassembled WGS sequence"/>
</dbReference>
<dbReference type="SUPFAM" id="SSF52172">
    <property type="entry name" value="CheY-like"/>
    <property type="match status" value="1"/>
</dbReference>
<dbReference type="Pfam" id="PF00072">
    <property type="entry name" value="Response_reg"/>
    <property type="match status" value="1"/>
</dbReference>
<keyword evidence="4" id="KW-1185">Reference proteome</keyword>
<comment type="caution">
    <text evidence="3">The sequence shown here is derived from an EMBL/GenBank/DDBJ whole genome shotgun (WGS) entry which is preliminary data.</text>
</comment>
<evidence type="ECO:0000256" key="1">
    <source>
        <dbReference type="PROSITE-ProRule" id="PRU00169"/>
    </source>
</evidence>
<dbReference type="EC" id="2.7.13.3" evidence="3"/>
<feature type="domain" description="Response regulatory" evidence="2">
    <location>
        <begin position="6"/>
        <end position="131"/>
    </location>
</feature>
<evidence type="ECO:0000259" key="2">
    <source>
        <dbReference type="PROSITE" id="PS50110"/>
    </source>
</evidence>
<dbReference type="OrthoDB" id="1524091at2"/>
<keyword evidence="3" id="KW-0808">Transferase</keyword>
<dbReference type="InterPro" id="IPR001789">
    <property type="entry name" value="Sig_transdc_resp-reg_receiver"/>
</dbReference>
<dbReference type="EMBL" id="QASA01000002">
    <property type="protein sequence ID" value="RDC58769.1"/>
    <property type="molecule type" value="Genomic_DNA"/>
</dbReference>
<accession>A0A369Q771</accession>
<feature type="modified residue" description="4-aspartylphosphate" evidence="1">
    <location>
        <position position="62"/>
    </location>
</feature>
<protein>
    <submittedName>
        <fullName evidence="3">Histidine kinase</fullName>
        <ecNumber evidence="3">2.7.13.3</ecNumber>
    </submittedName>
</protein>
<gene>
    <name evidence="3" type="primary">torS</name>
    <name evidence="3" type="ORF">AHMF7616_05203</name>
</gene>
<dbReference type="AlphaFoldDB" id="A0A369Q771"/>
<dbReference type="PROSITE" id="PS50110">
    <property type="entry name" value="RESPONSE_REGULATORY"/>
    <property type="match status" value="1"/>
</dbReference>
<proteinExistence type="predicted"/>
<organism evidence="3 4">
    <name type="scientific">Adhaeribacter pallidiroseus</name>
    <dbReference type="NCBI Taxonomy" id="2072847"/>
    <lineage>
        <taxon>Bacteria</taxon>
        <taxon>Pseudomonadati</taxon>
        <taxon>Bacteroidota</taxon>
        <taxon>Cytophagia</taxon>
        <taxon>Cytophagales</taxon>
        <taxon>Hymenobacteraceae</taxon>
        <taxon>Adhaeribacter</taxon>
    </lineage>
</organism>
<dbReference type="CDD" id="cd17546">
    <property type="entry name" value="REC_hyHK_CKI1_RcsC-like"/>
    <property type="match status" value="1"/>
</dbReference>
<dbReference type="PANTHER" id="PTHR43228:SF1">
    <property type="entry name" value="TWO-COMPONENT RESPONSE REGULATOR ARR22"/>
    <property type="match status" value="1"/>
</dbReference>
<evidence type="ECO:0000313" key="3">
    <source>
        <dbReference type="EMBL" id="RDC58769.1"/>
    </source>
</evidence>
<dbReference type="SMART" id="SM00448">
    <property type="entry name" value="REC"/>
    <property type="match status" value="1"/>
</dbReference>
<evidence type="ECO:0000313" key="4">
    <source>
        <dbReference type="Proteomes" id="UP000253919"/>
    </source>
</evidence>
<keyword evidence="1" id="KW-0597">Phosphoprotein</keyword>
<reference evidence="3 4" key="1">
    <citation type="submission" date="2018-04" db="EMBL/GenBank/DDBJ databases">
        <title>Adhaeribacter sp. HMF7616 genome sequencing and assembly.</title>
        <authorList>
            <person name="Kang H."/>
            <person name="Kang J."/>
            <person name="Cha I."/>
            <person name="Kim H."/>
            <person name="Joh K."/>
        </authorList>
    </citation>
    <scope>NUCLEOTIDE SEQUENCE [LARGE SCALE GENOMIC DNA]</scope>
    <source>
        <strain evidence="3 4">HMF7616</strain>
    </source>
</reference>
<dbReference type="GO" id="GO:0004673">
    <property type="term" value="F:protein histidine kinase activity"/>
    <property type="evidence" value="ECO:0007669"/>
    <property type="project" value="UniProtKB-EC"/>
</dbReference>
<name>A0A369Q771_9BACT</name>
<keyword evidence="3" id="KW-0418">Kinase</keyword>
<dbReference type="PANTHER" id="PTHR43228">
    <property type="entry name" value="TWO-COMPONENT RESPONSE REGULATOR"/>
    <property type="match status" value="1"/>
</dbReference>
<dbReference type="InterPro" id="IPR011006">
    <property type="entry name" value="CheY-like_superfamily"/>
</dbReference>
<dbReference type="Gene3D" id="3.40.50.2300">
    <property type="match status" value="1"/>
</dbReference>